<name>A0A0E0M469_ORYPU</name>
<dbReference type="PANTHER" id="PTHR31376">
    <property type="entry name" value="OS09G0467300 PROTEIN-RELATED"/>
    <property type="match status" value="1"/>
</dbReference>
<evidence type="ECO:0000313" key="9">
    <source>
        <dbReference type="EnsemblPlants" id="OPUNC09G17080.1"/>
    </source>
</evidence>
<dbReference type="Proteomes" id="UP000026962">
    <property type="component" value="Chromosome 9"/>
</dbReference>
<reference evidence="9" key="1">
    <citation type="submission" date="2015-04" db="UniProtKB">
        <authorList>
            <consortium name="EnsemblPlants"/>
        </authorList>
    </citation>
    <scope>IDENTIFICATION</scope>
</reference>
<accession>A0A0E0M469</accession>
<keyword evidence="4 7" id="KW-0812">Transmembrane</keyword>
<dbReference type="Pfam" id="PF16913">
    <property type="entry name" value="PUNUT"/>
    <property type="match status" value="1"/>
</dbReference>
<dbReference type="SUPFAM" id="SSF103481">
    <property type="entry name" value="Multidrug resistance efflux transporter EmrE"/>
    <property type="match status" value="1"/>
</dbReference>
<dbReference type="GO" id="GO:0016020">
    <property type="term" value="C:membrane"/>
    <property type="evidence" value="ECO:0007669"/>
    <property type="project" value="UniProtKB-SubCell"/>
</dbReference>
<feature type="transmembrane region" description="Helical" evidence="7">
    <location>
        <begin position="76"/>
        <end position="97"/>
    </location>
</feature>
<dbReference type="Gramene" id="OPUNC09G17080.1">
    <property type="protein sequence ID" value="OPUNC09G17080.1"/>
    <property type="gene ID" value="OPUNC09G17080"/>
</dbReference>
<evidence type="ECO:0000313" key="10">
    <source>
        <dbReference type="Proteomes" id="UP000026962"/>
    </source>
</evidence>
<feature type="compositionally biased region" description="Basic and acidic residues" evidence="8">
    <location>
        <begin position="21"/>
        <end position="30"/>
    </location>
</feature>
<feature type="transmembrane region" description="Helical" evidence="7">
    <location>
        <begin position="315"/>
        <end position="336"/>
    </location>
</feature>
<dbReference type="HOGENOM" id="CLU_043459_2_1_1"/>
<evidence type="ECO:0000256" key="6">
    <source>
        <dbReference type="ARBA" id="ARBA00023136"/>
    </source>
</evidence>
<dbReference type="AlphaFoldDB" id="A0A0E0M469"/>
<dbReference type="eggNOG" id="ENOG502QRUH">
    <property type="taxonomic scope" value="Eukaryota"/>
</dbReference>
<feature type="transmembrane region" description="Helical" evidence="7">
    <location>
        <begin position="286"/>
        <end position="306"/>
    </location>
</feature>
<organism evidence="9">
    <name type="scientific">Oryza punctata</name>
    <name type="common">Red rice</name>
    <dbReference type="NCBI Taxonomy" id="4537"/>
    <lineage>
        <taxon>Eukaryota</taxon>
        <taxon>Viridiplantae</taxon>
        <taxon>Streptophyta</taxon>
        <taxon>Embryophyta</taxon>
        <taxon>Tracheophyta</taxon>
        <taxon>Spermatophyta</taxon>
        <taxon>Magnoliopsida</taxon>
        <taxon>Liliopsida</taxon>
        <taxon>Poales</taxon>
        <taxon>Poaceae</taxon>
        <taxon>BOP clade</taxon>
        <taxon>Oryzoideae</taxon>
        <taxon>Oryzeae</taxon>
        <taxon>Oryzinae</taxon>
        <taxon>Oryza</taxon>
    </lineage>
</organism>
<feature type="transmembrane region" description="Helical" evidence="7">
    <location>
        <begin position="136"/>
        <end position="157"/>
    </location>
</feature>
<dbReference type="InterPro" id="IPR030182">
    <property type="entry name" value="PUP_plant"/>
</dbReference>
<dbReference type="InterPro" id="IPR037185">
    <property type="entry name" value="EmrE-like"/>
</dbReference>
<dbReference type="EnsemblPlants" id="OPUNC09G17080.1">
    <property type="protein sequence ID" value="OPUNC09G17080.1"/>
    <property type="gene ID" value="OPUNC09G17080"/>
</dbReference>
<dbReference type="GO" id="GO:0015211">
    <property type="term" value="F:purine nucleoside transmembrane transporter activity"/>
    <property type="evidence" value="ECO:0007669"/>
    <property type="project" value="UniProtKB-UniRule"/>
</dbReference>
<evidence type="ECO:0000256" key="3">
    <source>
        <dbReference type="ARBA" id="ARBA00022448"/>
    </source>
</evidence>
<protein>
    <recommendedName>
        <fullName evidence="7">Probable purine permease</fullName>
    </recommendedName>
</protein>
<feature type="transmembrane region" description="Helical" evidence="7">
    <location>
        <begin position="48"/>
        <end position="70"/>
    </location>
</feature>
<feature type="compositionally biased region" description="Polar residues" evidence="8">
    <location>
        <begin position="10"/>
        <end position="20"/>
    </location>
</feature>
<dbReference type="GO" id="GO:0005345">
    <property type="term" value="F:purine nucleobase transmembrane transporter activity"/>
    <property type="evidence" value="ECO:0007669"/>
    <property type="project" value="UniProtKB-UniRule"/>
</dbReference>
<evidence type="ECO:0000256" key="7">
    <source>
        <dbReference type="RuleBase" id="RU368015"/>
    </source>
</evidence>
<comment type="similarity">
    <text evidence="2 7">Belongs to the purine permeases (TC 2.A.7.14) family.</text>
</comment>
<feature type="transmembrane region" description="Helical" evidence="7">
    <location>
        <begin position="169"/>
        <end position="188"/>
    </location>
</feature>
<sequence length="386" mass="40820">MAGHAHACGITSQPYDPSQESSHDESREAPESATCGTKRRGVRRWLPVLADMLMLLVGEAMAPLLSRLYYNSGGNSLWMVTLAQSAGAPLLVIRLLLTPRSAAGEPRPAASKMVAICVGLGLVVGCDNLMYSYAMLYLPVSTFSLVAATQLAFNAVTSRLINAQRFTPLVVNSVVVLTFSAALLGVDSSSSDDDVGGAGSNAVPRGKHAAGVVLTLSASAVYALILSLFEVTFDKVIGAATPQWVLKMQISTNTVATVVSATALFASGEWRTIRGEMAEFKNGKAAYVVTLMGIAVGWQAATLGAVRMIARVSSLFANVTGTLALPMVPVLAVALFGDKMTGTKVVAMLMAVWGFLSYVYQHYLDGRRPAAAAAREGRFDQIYKET</sequence>
<feature type="region of interest" description="Disordered" evidence="8">
    <location>
        <begin position="1"/>
        <end position="35"/>
    </location>
</feature>
<feature type="transmembrane region" description="Helical" evidence="7">
    <location>
        <begin position="109"/>
        <end position="130"/>
    </location>
</feature>
<reference evidence="9" key="2">
    <citation type="submission" date="2018-05" db="EMBL/GenBank/DDBJ databases">
        <title>OpunRS2 (Oryza punctata Reference Sequence Version 2).</title>
        <authorList>
            <person name="Zhang J."/>
            <person name="Kudrna D."/>
            <person name="Lee S."/>
            <person name="Talag J."/>
            <person name="Welchert J."/>
            <person name="Wing R.A."/>
        </authorList>
    </citation>
    <scope>NUCLEOTIDE SEQUENCE [LARGE SCALE GENOMIC DNA]</scope>
</reference>
<proteinExistence type="inferred from homology"/>
<evidence type="ECO:0000256" key="5">
    <source>
        <dbReference type="ARBA" id="ARBA00022989"/>
    </source>
</evidence>
<feature type="transmembrane region" description="Helical" evidence="7">
    <location>
        <begin position="342"/>
        <end position="360"/>
    </location>
</feature>
<keyword evidence="5 7" id="KW-1133">Transmembrane helix</keyword>
<dbReference type="PANTHER" id="PTHR31376:SF49">
    <property type="entry name" value="PURINE PERMEASE-RELATED"/>
    <property type="match status" value="1"/>
</dbReference>
<keyword evidence="10" id="KW-1185">Reference proteome</keyword>
<evidence type="ECO:0000256" key="8">
    <source>
        <dbReference type="SAM" id="MobiDB-lite"/>
    </source>
</evidence>
<comment type="subcellular location">
    <subcellularLocation>
        <location evidence="1 7">Membrane</location>
        <topology evidence="1 7">Multi-pass membrane protein</topology>
    </subcellularLocation>
</comment>
<dbReference type="STRING" id="4537.A0A0E0M469"/>
<feature type="transmembrane region" description="Helical" evidence="7">
    <location>
        <begin position="250"/>
        <end position="266"/>
    </location>
</feature>
<feature type="transmembrane region" description="Helical" evidence="7">
    <location>
        <begin position="208"/>
        <end position="229"/>
    </location>
</feature>
<keyword evidence="6 7" id="KW-0472">Membrane</keyword>
<keyword evidence="3 7" id="KW-0813">Transport</keyword>
<evidence type="ECO:0000256" key="1">
    <source>
        <dbReference type="ARBA" id="ARBA00004141"/>
    </source>
</evidence>
<evidence type="ECO:0000256" key="2">
    <source>
        <dbReference type="ARBA" id="ARBA00006213"/>
    </source>
</evidence>
<dbReference type="OMA" id="GCDNLMY"/>
<evidence type="ECO:0000256" key="4">
    <source>
        <dbReference type="ARBA" id="ARBA00022692"/>
    </source>
</evidence>